<dbReference type="RefSeq" id="WP_154149374.1">
    <property type="nucleotide sequence ID" value="NZ_SZWE01000001.1"/>
</dbReference>
<feature type="transmembrane region" description="Helical" evidence="1">
    <location>
        <begin position="20"/>
        <end position="40"/>
    </location>
</feature>
<evidence type="ECO:0000313" key="2">
    <source>
        <dbReference type="EMBL" id="MRU14708.1"/>
    </source>
</evidence>
<evidence type="ECO:0000256" key="1">
    <source>
        <dbReference type="SAM" id="Phobius"/>
    </source>
</evidence>
<dbReference type="InterPro" id="IPR010295">
    <property type="entry name" value="DUF898"/>
</dbReference>
<comment type="caution">
    <text evidence="2">The sequence shown here is derived from an EMBL/GenBank/DDBJ whole genome shotgun (WGS) entry which is preliminary data.</text>
</comment>
<feature type="transmembrane region" description="Helical" evidence="1">
    <location>
        <begin position="326"/>
        <end position="351"/>
    </location>
</feature>
<feature type="transmembrane region" description="Helical" evidence="1">
    <location>
        <begin position="70"/>
        <end position="93"/>
    </location>
</feature>
<protein>
    <submittedName>
        <fullName evidence="2">DUF898 domain-containing protein</fullName>
    </submittedName>
</protein>
<reference evidence="2 3" key="1">
    <citation type="submission" date="2019-05" db="EMBL/GenBank/DDBJ databases">
        <title>Roseovarius bejariae sp. nov., a moderately halophylic bacterium isolated from a saline soil in Rambla Salada (Murcia).</title>
        <authorList>
            <person name="Castro D.J."/>
            <person name="Gomez-Altuve A."/>
            <person name="Reina J.C."/>
            <person name="Rodriguez M."/>
            <person name="Sampedro I."/>
            <person name="Llamas I."/>
            <person name="Martinez-Checa F."/>
        </authorList>
    </citation>
    <scope>NUCLEOTIDE SEQUENCE [LARGE SCALE GENOMIC DNA]</scope>
    <source>
        <strain evidence="2 3">A21</strain>
    </source>
</reference>
<feature type="transmembrane region" description="Helical" evidence="1">
    <location>
        <begin position="113"/>
        <end position="133"/>
    </location>
</feature>
<keyword evidence="1" id="KW-0812">Transmembrane</keyword>
<name>A0A844D0M5_9RHOB</name>
<evidence type="ECO:0000313" key="3">
    <source>
        <dbReference type="Proteomes" id="UP000564704"/>
    </source>
</evidence>
<dbReference type="Pfam" id="PF05987">
    <property type="entry name" value="DUF898"/>
    <property type="match status" value="1"/>
</dbReference>
<sequence>MSDVTHTISGEYHGERKPLFGLAFKTAILTALTVGIYRFWAKTRIRKYIWSSVAGQGDAFEYTGTGLEKFLGFLMAIVILAVYLGIVQMILFYFGLTLFSEPTNTAEMVGQTLAFYITFLAVVPLIFFAQYRARRYKLARSRWRGVRFGMESSAWGYALRAIGHWVLTIITLGVLLPRQTFYLEKYMTDRTWYGDGRFEQQGNWTGLYPAMKHLAIGLAILIGGGILGGVTGSAAIGVIAAIVGYIWFMVGLVSYRVRSFIYLTDNKVLDREVTFDAAPETSTIVGTVIVGGLVVGLIVGLVFAVVGGIASSMMGPLMFGNPVAQIIGLIFVAAIYIMALAMAGALSLVWITQPIIYHVVTTLNVKAADHLNTIKQRAHDDGADAEGFADALDIGGAI</sequence>
<dbReference type="EMBL" id="SZWE01000001">
    <property type="protein sequence ID" value="MRU14708.1"/>
    <property type="molecule type" value="Genomic_DNA"/>
</dbReference>
<dbReference type="OrthoDB" id="7462354at2"/>
<dbReference type="AlphaFoldDB" id="A0A844D0M5"/>
<feature type="transmembrane region" description="Helical" evidence="1">
    <location>
        <begin position="284"/>
        <end position="306"/>
    </location>
</feature>
<feature type="transmembrane region" description="Helical" evidence="1">
    <location>
        <begin position="154"/>
        <end position="176"/>
    </location>
</feature>
<proteinExistence type="predicted"/>
<keyword evidence="1" id="KW-1133">Transmembrane helix</keyword>
<accession>A0A844D0M5</accession>
<keyword evidence="1" id="KW-0472">Membrane</keyword>
<feature type="transmembrane region" description="Helical" evidence="1">
    <location>
        <begin position="215"/>
        <end position="248"/>
    </location>
</feature>
<keyword evidence="3" id="KW-1185">Reference proteome</keyword>
<dbReference type="Proteomes" id="UP000564704">
    <property type="component" value="Unassembled WGS sequence"/>
</dbReference>
<organism evidence="2 3">
    <name type="scientific">Roseovarius bejariae</name>
    <dbReference type="NCBI Taxonomy" id="2576383"/>
    <lineage>
        <taxon>Bacteria</taxon>
        <taxon>Pseudomonadati</taxon>
        <taxon>Pseudomonadota</taxon>
        <taxon>Alphaproteobacteria</taxon>
        <taxon>Rhodobacterales</taxon>
        <taxon>Roseobacteraceae</taxon>
        <taxon>Roseovarius</taxon>
    </lineage>
</organism>
<gene>
    <name evidence="2" type="ORF">FDP25_04605</name>
</gene>